<evidence type="ECO:0000256" key="5">
    <source>
        <dbReference type="ARBA" id="ARBA00023125"/>
    </source>
</evidence>
<comment type="caution">
    <text evidence="10">The sequence shown here is derived from an EMBL/GenBank/DDBJ whole genome shotgun (WGS) entry which is preliminary data.</text>
</comment>
<feature type="compositionally biased region" description="Low complexity" evidence="8">
    <location>
        <begin position="371"/>
        <end position="382"/>
    </location>
</feature>
<evidence type="ECO:0000313" key="11">
    <source>
        <dbReference type="Proteomes" id="UP000636800"/>
    </source>
</evidence>
<dbReference type="PROSITE" id="PS50103">
    <property type="entry name" value="ZF_C3H1"/>
    <property type="match status" value="1"/>
</dbReference>
<dbReference type="PANTHER" id="PTHR14493">
    <property type="entry name" value="UNKEMPT FAMILY MEMBER"/>
    <property type="match status" value="1"/>
</dbReference>
<dbReference type="InterPro" id="IPR057444">
    <property type="entry name" value="Znf-CCCH_AtC3H23-like"/>
</dbReference>
<organism evidence="10 11">
    <name type="scientific">Vanilla planifolia</name>
    <name type="common">Vanilla</name>
    <dbReference type="NCBI Taxonomy" id="51239"/>
    <lineage>
        <taxon>Eukaryota</taxon>
        <taxon>Viridiplantae</taxon>
        <taxon>Streptophyta</taxon>
        <taxon>Embryophyta</taxon>
        <taxon>Tracheophyta</taxon>
        <taxon>Spermatophyta</taxon>
        <taxon>Magnoliopsida</taxon>
        <taxon>Liliopsida</taxon>
        <taxon>Asparagales</taxon>
        <taxon>Orchidaceae</taxon>
        <taxon>Vanilloideae</taxon>
        <taxon>Vanilleae</taxon>
        <taxon>Vanilla</taxon>
    </lineage>
</organism>
<dbReference type="Proteomes" id="UP000636800">
    <property type="component" value="Unassembled WGS sequence"/>
</dbReference>
<dbReference type="EMBL" id="JADCNL010000014">
    <property type="protein sequence ID" value="KAG0452432.1"/>
    <property type="molecule type" value="Genomic_DNA"/>
</dbReference>
<sequence>MCSGPTKPAAPASSPAFMDSGDTKKLAPFPSAESEAAAGLLELSANNDLDSFKKAVEEGGLPINAPAPWYSRSFGPAFSADRRMGYEQRTPVMIAALYGSTAVLSYILGTKSIDVNSRCGDDGATALHCAVAGGSPASLDAVRILIDASADVDEVNAMGNRPGEVIAKQFSASMARDLEVLLKARCPRVSSPTKELDAKQAGEKKEYPLDLTLPDIKNGIYGTDEFRMYNFKVKPCSRAYSHDWTECPFVHPGENARRRDPRKYSYSCVPCPDFRKGSCLKGDSCEYAHGVFESWLHPAQYRTRLCKDETGCNRRVCFFAHNLEELRTVNPTIASVSGLVMPSARPAASLGVSSLDMAAALMMVQQIPGSPISPSASGSPSAWNTVQPPPLQLPGSRLKSSLSARDLDYDIDPMGFEGYPKMLLDEISGCSSPRSTWKVNDLFASMDPSVLSRIQGAPLKHLPGTAGGGLQINQSLSQQLLSGYGGNLPSSPTMNTSSSFGLDHSMATPVMNPRQAAFSKRSQSFVDRGPIARHPPGRLSPPSDWGSPDGKLDWGIQGDELNKLKKSATFNSRINGSNNNGFKLPPLEEPDLSWVQHLVKDGPASPGPETGRLGLDPNQQKLNLSWDHLYAEQEKMQLVA</sequence>
<evidence type="ECO:0000256" key="2">
    <source>
        <dbReference type="ARBA" id="ARBA00022737"/>
    </source>
</evidence>
<dbReference type="InterPro" id="IPR036770">
    <property type="entry name" value="Ankyrin_rpt-contain_sf"/>
</dbReference>
<dbReference type="PANTHER" id="PTHR14493:SF87">
    <property type="entry name" value="ZINC FINGER CCCH DOMAIN-CONTAINING PROTEIN 66"/>
    <property type="match status" value="1"/>
</dbReference>
<evidence type="ECO:0000256" key="3">
    <source>
        <dbReference type="ARBA" id="ARBA00022771"/>
    </source>
</evidence>
<keyword evidence="11" id="KW-1185">Reference proteome</keyword>
<accession>A0A835PIV6</accession>
<protein>
    <recommendedName>
        <fullName evidence="9">C3H1-type domain-containing protein</fullName>
    </recommendedName>
</protein>
<dbReference type="PROSITE" id="PS50088">
    <property type="entry name" value="ANK_REPEAT"/>
    <property type="match status" value="1"/>
</dbReference>
<proteinExistence type="predicted"/>
<dbReference type="Pfam" id="PF12796">
    <property type="entry name" value="Ank_2"/>
    <property type="match status" value="1"/>
</dbReference>
<keyword evidence="4 7" id="KW-0862">Zinc</keyword>
<dbReference type="SUPFAM" id="SSF48403">
    <property type="entry name" value="Ankyrin repeat"/>
    <property type="match status" value="1"/>
</dbReference>
<dbReference type="FunFam" id="3.30.1370.210:FF:000009">
    <property type="entry name" value="Zinc finger CCCH domain-containing protein 66"/>
    <property type="match status" value="1"/>
</dbReference>
<dbReference type="GO" id="GO:0008270">
    <property type="term" value="F:zinc ion binding"/>
    <property type="evidence" value="ECO:0007669"/>
    <property type="project" value="UniProtKB-KW"/>
</dbReference>
<evidence type="ECO:0000256" key="1">
    <source>
        <dbReference type="ARBA" id="ARBA00022723"/>
    </source>
</evidence>
<dbReference type="GO" id="GO:0010468">
    <property type="term" value="P:regulation of gene expression"/>
    <property type="evidence" value="ECO:0007669"/>
    <property type="project" value="UniProtKB-ARBA"/>
</dbReference>
<evidence type="ECO:0000313" key="10">
    <source>
        <dbReference type="EMBL" id="KAG0452432.1"/>
    </source>
</evidence>
<keyword evidence="2" id="KW-0677">Repeat</keyword>
<keyword evidence="5" id="KW-0238">DNA-binding</keyword>
<evidence type="ECO:0000256" key="8">
    <source>
        <dbReference type="SAM" id="MobiDB-lite"/>
    </source>
</evidence>
<dbReference type="PROSITE" id="PS50297">
    <property type="entry name" value="ANK_REP_REGION"/>
    <property type="match status" value="1"/>
</dbReference>
<keyword evidence="3 7" id="KW-0863">Zinc-finger</keyword>
<dbReference type="InterPro" id="IPR000571">
    <property type="entry name" value="Znf_CCCH"/>
</dbReference>
<dbReference type="GO" id="GO:0003677">
    <property type="term" value="F:DNA binding"/>
    <property type="evidence" value="ECO:0007669"/>
    <property type="project" value="UniProtKB-KW"/>
</dbReference>
<reference evidence="10 11" key="1">
    <citation type="journal article" date="2020" name="Nat. Food">
        <title>A phased Vanilla planifolia genome enables genetic improvement of flavour and production.</title>
        <authorList>
            <person name="Hasing T."/>
            <person name="Tang H."/>
            <person name="Brym M."/>
            <person name="Khazi F."/>
            <person name="Huang T."/>
            <person name="Chambers A.H."/>
        </authorList>
    </citation>
    <scope>NUCLEOTIDE SEQUENCE [LARGE SCALE GENOMIC DNA]</scope>
    <source>
        <tissue evidence="10">Leaf</tissue>
    </source>
</reference>
<dbReference type="Gene3D" id="3.30.1370.210">
    <property type="match status" value="1"/>
</dbReference>
<evidence type="ECO:0000256" key="4">
    <source>
        <dbReference type="ARBA" id="ARBA00022833"/>
    </source>
</evidence>
<gene>
    <name evidence="10" type="ORF">HPP92_025096</name>
</gene>
<dbReference type="Pfam" id="PF25512">
    <property type="entry name" value="zf-CCCH_AtC3H23"/>
    <property type="match status" value="1"/>
</dbReference>
<dbReference type="InterPro" id="IPR045234">
    <property type="entry name" value="Unkempt-like"/>
</dbReference>
<feature type="repeat" description="ANK" evidence="6">
    <location>
        <begin position="122"/>
        <end position="157"/>
    </location>
</feature>
<feature type="domain" description="C3H1-type" evidence="9">
    <location>
        <begin position="265"/>
        <end position="292"/>
    </location>
</feature>
<feature type="zinc finger region" description="C3H1-type" evidence="7">
    <location>
        <begin position="265"/>
        <end position="292"/>
    </location>
</feature>
<evidence type="ECO:0000256" key="7">
    <source>
        <dbReference type="PROSITE-ProRule" id="PRU00723"/>
    </source>
</evidence>
<dbReference type="AlphaFoldDB" id="A0A835PIV6"/>
<dbReference type="InterPro" id="IPR002110">
    <property type="entry name" value="Ankyrin_rpt"/>
</dbReference>
<feature type="region of interest" description="Disordered" evidence="8">
    <location>
        <begin position="371"/>
        <end position="397"/>
    </location>
</feature>
<dbReference type="OrthoDB" id="42889at2759"/>
<dbReference type="SMART" id="SM00248">
    <property type="entry name" value="ANK"/>
    <property type="match status" value="2"/>
</dbReference>
<keyword evidence="1 7" id="KW-0479">Metal-binding</keyword>
<evidence type="ECO:0000259" key="9">
    <source>
        <dbReference type="PROSITE" id="PS50103"/>
    </source>
</evidence>
<name>A0A835PIV6_VANPL</name>
<evidence type="ECO:0000256" key="6">
    <source>
        <dbReference type="PROSITE-ProRule" id="PRU00023"/>
    </source>
</evidence>
<dbReference type="Gene3D" id="1.25.40.20">
    <property type="entry name" value="Ankyrin repeat-containing domain"/>
    <property type="match status" value="2"/>
</dbReference>
<dbReference type="SMART" id="SM00356">
    <property type="entry name" value="ZnF_C3H1"/>
    <property type="match status" value="2"/>
</dbReference>
<keyword evidence="6" id="KW-0040">ANK repeat</keyword>